<dbReference type="SMART" id="SM00304">
    <property type="entry name" value="HAMP"/>
    <property type="match status" value="1"/>
</dbReference>
<dbReference type="Gene3D" id="3.30.70.1230">
    <property type="entry name" value="Nucleotide cyclase"/>
    <property type="match status" value="1"/>
</dbReference>
<dbReference type="PANTHER" id="PTHR43081:SF1">
    <property type="entry name" value="ADENYLATE CYCLASE, TERMINAL-DIFFERENTIATION SPECIFIC"/>
    <property type="match status" value="1"/>
</dbReference>
<feature type="transmembrane region" description="Helical" evidence="1">
    <location>
        <begin position="12"/>
        <end position="34"/>
    </location>
</feature>
<dbReference type="RefSeq" id="WP_052515108.1">
    <property type="nucleotide sequence ID" value="NZ_AZAC01000014.1"/>
</dbReference>
<dbReference type="PROSITE" id="PS50885">
    <property type="entry name" value="HAMP"/>
    <property type="match status" value="1"/>
</dbReference>
<feature type="transmembrane region" description="Helical" evidence="1">
    <location>
        <begin position="229"/>
        <end position="252"/>
    </location>
</feature>
<name>A0A0D2HT96_9BACT</name>
<dbReference type="CDD" id="cd06225">
    <property type="entry name" value="HAMP"/>
    <property type="match status" value="1"/>
</dbReference>
<dbReference type="InterPro" id="IPR050697">
    <property type="entry name" value="Adenylyl/Guanylyl_Cyclase_3/4"/>
</dbReference>
<keyword evidence="1" id="KW-1133">Transmembrane helix</keyword>
<dbReference type="InterPro" id="IPR003660">
    <property type="entry name" value="HAMP_dom"/>
</dbReference>
<dbReference type="PANTHER" id="PTHR43081">
    <property type="entry name" value="ADENYLATE CYCLASE, TERMINAL-DIFFERENTIATION SPECIFIC-RELATED"/>
    <property type="match status" value="1"/>
</dbReference>
<dbReference type="GO" id="GO:0009190">
    <property type="term" value="P:cyclic nucleotide biosynthetic process"/>
    <property type="evidence" value="ECO:0007669"/>
    <property type="project" value="InterPro"/>
</dbReference>
<dbReference type="GO" id="GO:0016020">
    <property type="term" value="C:membrane"/>
    <property type="evidence" value="ECO:0007669"/>
    <property type="project" value="InterPro"/>
</dbReference>
<sequence>MKKIKYFLEANAMLLSIIAANLMGMVMVRVLLHMTDPDDVPINLEYLIRAFRLAPVLLYFTITLFILWYEKPIRAILKARYRGESSPESLLSKSRRRLQNEPYVAMLICFVVWTMASIFFGFILKQAGAMEMRIKMTSARSFITGLFSMAMVFYLLEHVIQKHLAPIFFPHGQLAATKGTIKGRIGVKLIALVLSSGILPFGAILLTIRGSSKVVEQGLRSPQEMLLRLQSYLAVETLIFILLATGFTVLFATNLTKSIQDILVTLRRVRKGDFSGQVKVTSNDEIGYTGDAINSMIKGLQERDAIKELFGRYVTNEIRDEILAGRIKLGGELKEVTLLFSDLRDFTPMVEAHSPEVVVGIINGYFHQMAEAVTEHKGLVLQYVGDEIEAVFGAPLPLANHADQAVAAALSMRKRLAQYNQTLIAKGLPALRHGIGIHTGLALAANIGSPDRLSYALVGDTVNLASRISDLTKKFGTDILISADTQRELSQKPNLRSLPVVQVKGKSQAVEVFALE</sequence>
<organism evidence="4 5">
    <name type="scientific">Dethiosulfatarculus sandiegensis</name>
    <dbReference type="NCBI Taxonomy" id="1429043"/>
    <lineage>
        <taxon>Bacteria</taxon>
        <taxon>Pseudomonadati</taxon>
        <taxon>Thermodesulfobacteriota</taxon>
        <taxon>Desulfarculia</taxon>
        <taxon>Desulfarculales</taxon>
        <taxon>Desulfarculaceae</taxon>
        <taxon>Dethiosulfatarculus</taxon>
    </lineage>
</organism>
<dbReference type="Proteomes" id="UP000032233">
    <property type="component" value="Unassembled WGS sequence"/>
</dbReference>
<proteinExistence type="predicted"/>
<gene>
    <name evidence="4" type="ORF">X474_12550</name>
</gene>
<feature type="domain" description="HAMP" evidence="3">
    <location>
        <begin position="253"/>
        <end position="305"/>
    </location>
</feature>
<evidence type="ECO:0000313" key="4">
    <source>
        <dbReference type="EMBL" id="KIX13748.1"/>
    </source>
</evidence>
<dbReference type="InterPro" id="IPR029787">
    <property type="entry name" value="Nucleotide_cyclase"/>
</dbReference>
<dbReference type="AlphaFoldDB" id="A0A0D2HT96"/>
<feature type="transmembrane region" description="Helical" evidence="1">
    <location>
        <begin position="46"/>
        <end position="69"/>
    </location>
</feature>
<dbReference type="SMART" id="SM00044">
    <property type="entry name" value="CYCc"/>
    <property type="match status" value="1"/>
</dbReference>
<dbReference type="InParanoid" id="A0A0D2HT96"/>
<dbReference type="InterPro" id="IPR001054">
    <property type="entry name" value="A/G_cyclase"/>
</dbReference>
<reference evidence="4 5" key="1">
    <citation type="submission" date="2013-11" db="EMBL/GenBank/DDBJ databases">
        <title>Metagenomic analysis of a methanogenic consortium involved in long chain n-alkane degradation.</title>
        <authorList>
            <person name="Davidova I.A."/>
            <person name="Callaghan A.V."/>
            <person name="Wawrik B."/>
            <person name="Pruitt S."/>
            <person name="Marks C."/>
            <person name="Duncan K.E."/>
            <person name="Suflita J.M."/>
        </authorList>
    </citation>
    <scope>NUCLEOTIDE SEQUENCE [LARGE SCALE GENOMIC DNA]</scope>
    <source>
        <strain evidence="4 5">SPR</strain>
    </source>
</reference>
<dbReference type="CDD" id="cd07302">
    <property type="entry name" value="CHD"/>
    <property type="match status" value="1"/>
</dbReference>
<dbReference type="SUPFAM" id="SSF55073">
    <property type="entry name" value="Nucleotide cyclase"/>
    <property type="match status" value="1"/>
</dbReference>
<feature type="transmembrane region" description="Helical" evidence="1">
    <location>
        <begin position="103"/>
        <end position="124"/>
    </location>
</feature>
<dbReference type="EMBL" id="AZAC01000014">
    <property type="protein sequence ID" value="KIX13748.1"/>
    <property type="molecule type" value="Genomic_DNA"/>
</dbReference>
<dbReference type="Pfam" id="PF00211">
    <property type="entry name" value="Guanylate_cyc"/>
    <property type="match status" value="1"/>
</dbReference>
<dbReference type="Gene3D" id="6.10.340.10">
    <property type="match status" value="1"/>
</dbReference>
<dbReference type="PATRIC" id="fig|1429043.3.peg.2670"/>
<feature type="transmembrane region" description="Helical" evidence="1">
    <location>
        <begin position="136"/>
        <end position="156"/>
    </location>
</feature>
<dbReference type="PROSITE" id="PS50125">
    <property type="entry name" value="GUANYLATE_CYCLASE_2"/>
    <property type="match status" value="1"/>
</dbReference>
<evidence type="ECO:0000256" key="1">
    <source>
        <dbReference type="SAM" id="Phobius"/>
    </source>
</evidence>
<dbReference type="STRING" id="1429043.X474_12550"/>
<dbReference type="GO" id="GO:0004016">
    <property type="term" value="F:adenylate cyclase activity"/>
    <property type="evidence" value="ECO:0007669"/>
    <property type="project" value="UniProtKB-ARBA"/>
</dbReference>
<dbReference type="Pfam" id="PF00672">
    <property type="entry name" value="HAMP"/>
    <property type="match status" value="1"/>
</dbReference>
<evidence type="ECO:0000313" key="5">
    <source>
        <dbReference type="Proteomes" id="UP000032233"/>
    </source>
</evidence>
<keyword evidence="5" id="KW-1185">Reference proteome</keyword>
<keyword evidence="1" id="KW-0472">Membrane</keyword>
<evidence type="ECO:0000259" key="2">
    <source>
        <dbReference type="PROSITE" id="PS50125"/>
    </source>
</evidence>
<feature type="domain" description="Guanylate cyclase" evidence="2">
    <location>
        <begin position="337"/>
        <end position="469"/>
    </location>
</feature>
<dbReference type="OrthoDB" id="9806735at2"/>
<protein>
    <submittedName>
        <fullName evidence="4">Adenylate cyclase</fullName>
    </submittedName>
</protein>
<evidence type="ECO:0000259" key="3">
    <source>
        <dbReference type="PROSITE" id="PS50885"/>
    </source>
</evidence>
<accession>A0A0D2HT96</accession>
<feature type="transmembrane region" description="Helical" evidence="1">
    <location>
        <begin position="189"/>
        <end position="209"/>
    </location>
</feature>
<keyword evidence="1" id="KW-0812">Transmembrane</keyword>
<comment type="caution">
    <text evidence="4">The sequence shown here is derived from an EMBL/GenBank/DDBJ whole genome shotgun (WGS) entry which is preliminary data.</text>
</comment>
<dbReference type="GO" id="GO:0035556">
    <property type="term" value="P:intracellular signal transduction"/>
    <property type="evidence" value="ECO:0007669"/>
    <property type="project" value="InterPro"/>
</dbReference>
<dbReference type="SUPFAM" id="SSF158472">
    <property type="entry name" value="HAMP domain-like"/>
    <property type="match status" value="1"/>
</dbReference>